<dbReference type="PANTHER" id="PTHR22811">
    <property type="entry name" value="TRANSMEMBRANE EMP24 DOMAIN-CONTAINING PROTEIN"/>
    <property type="match status" value="1"/>
</dbReference>
<evidence type="ECO:0000256" key="2">
    <source>
        <dbReference type="ARBA" id="ARBA00007104"/>
    </source>
</evidence>
<dbReference type="EMBL" id="JAWZYT010002086">
    <property type="protein sequence ID" value="KAK4306811.1"/>
    <property type="molecule type" value="Genomic_DNA"/>
</dbReference>
<dbReference type="Proteomes" id="UP001292094">
    <property type="component" value="Unassembled WGS sequence"/>
</dbReference>
<evidence type="ECO:0000259" key="11">
    <source>
        <dbReference type="PROSITE" id="PS50866"/>
    </source>
</evidence>
<evidence type="ECO:0000256" key="3">
    <source>
        <dbReference type="ARBA" id="ARBA00022473"/>
    </source>
</evidence>
<keyword evidence="13" id="KW-1185">Reference proteome</keyword>
<comment type="subcellular location">
    <subcellularLocation>
        <location evidence="8">Endomembrane system</location>
        <topology evidence="8">Single-pass membrane protein</topology>
    </subcellularLocation>
    <subcellularLocation>
        <location evidence="1 9">Membrane</location>
        <topology evidence="1 9">Single-pass type I membrane protein</topology>
    </subcellularLocation>
</comment>
<dbReference type="GO" id="GO:0016020">
    <property type="term" value="C:membrane"/>
    <property type="evidence" value="ECO:0007669"/>
    <property type="project" value="UniProtKB-SubCell"/>
</dbReference>
<evidence type="ECO:0000256" key="6">
    <source>
        <dbReference type="ARBA" id="ARBA00022989"/>
    </source>
</evidence>
<evidence type="ECO:0000256" key="4">
    <source>
        <dbReference type="ARBA" id="ARBA00022692"/>
    </source>
</evidence>
<sequence>MPTLSQLVRTEEKEGGAPICLIIVFVVLIISGVCPSEDWPYENAPGIAMEYKIHIDAGKEDCYYQYVHPTATIYVNMQVLKGGDGMAGMAVRNPKGEIVFPYTWKKSSEYEEVSQSGGYYAVCIDNQFSRFAAKLVNLYMTTFRYDLWEQYTQELEAMDISVQNFTHSIKGVDQRIHEILLYQSQARAKEARDYQLLLSNNNYVQMWSFGQCLAILVTASLQVYFLRRFFEMQPTTKSGGRA</sequence>
<evidence type="ECO:0000256" key="10">
    <source>
        <dbReference type="SAM" id="Phobius"/>
    </source>
</evidence>
<evidence type="ECO:0000256" key="7">
    <source>
        <dbReference type="ARBA" id="ARBA00023136"/>
    </source>
</evidence>
<keyword evidence="6 10" id="KW-1133">Transmembrane helix</keyword>
<evidence type="ECO:0000313" key="12">
    <source>
        <dbReference type="EMBL" id="KAK4306811.1"/>
    </source>
</evidence>
<dbReference type="PROSITE" id="PS50866">
    <property type="entry name" value="GOLD"/>
    <property type="match status" value="1"/>
</dbReference>
<organism evidence="12 13">
    <name type="scientific">Petrolisthes manimaculis</name>
    <dbReference type="NCBI Taxonomy" id="1843537"/>
    <lineage>
        <taxon>Eukaryota</taxon>
        <taxon>Metazoa</taxon>
        <taxon>Ecdysozoa</taxon>
        <taxon>Arthropoda</taxon>
        <taxon>Crustacea</taxon>
        <taxon>Multicrustacea</taxon>
        <taxon>Malacostraca</taxon>
        <taxon>Eumalacostraca</taxon>
        <taxon>Eucarida</taxon>
        <taxon>Decapoda</taxon>
        <taxon>Pleocyemata</taxon>
        <taxon>Anomura</taxon>
        <taxon>Galatheoidea</taxon>
        <taxon>Porcellanidae</taxon>
        <taxon>Petrolisthes</taxon>
    </lineage>
</organism>
<feature type="transmembrane region" description="Helical" evidence="10">
    <location>
        <begin position="15"/>
        <end position="33"/>
    </location>
</feature>
<dbReference type="SUPFAM" id="SSF101576">
    <property type="entry name" value="Supernatant protein factor (SPF), C-terminal domain"/>
    <property type="match status" value="1"/>
</dbReference>
<evidence type="ECO:0000256" key="1">
    <source>
        <dbReference type="ARBA" id="ARBA00004479"/>
    </source>
</evidence>
<dbReference type="InterPro" id="IPR015720">
    <property type="entry name" value="Emp24-like"/>
</dbReference>
<evidence type="ECO:0000256" key="9">
    <source>
        <dbReference type="RuleBase" id="RU003827"/>
    </source>
</evidence>
<protein>
    <recommendedName>
        <fullName evidence="11">GOLD domain-containing protein</fullName>
    </recommendedName>
</protein>
<keyword evidence="7 10" id="KW-0472">Membrane</keyword>
<feature type="domain" description="GOLD" evidence="11">
    <location>
        <begin position="60"/>
        <end position="142"/>
    </location>
</feature>
<gene>
    <name evidence="12" type="ORF">Pmani_021396</name>
</gene>
<dbReference type="Pfam" id="PF01105">
    <property type="entry name" value="EMP24_GP25L"/>
    <property type="match status" value="1"/>
</dbReference>
<dbReference type="AlphaFoldDB" id="A0AAE1PF20"/>
<dbReference type="InterPro" id="IPR009038">
    <property type="entry name" value="GOLD_dom"/>
</dbReference>
<keyword evidence="3" id="KW-0217">Developmental protein</keyword>
<comment type="caution">
    <text evidence="12">The sequence shown here is derived from an EMBL/GenBank/DDBJ whole genome shotgun (WGS) entry which is preliminary data.</text>
</comment>
<evidence type="ECO:0000313" key="13">
    <source>
        <dbReference type="Proteomes" id="UP001292094"/>
    </source>
</evidence>
<dbReference type="GO" id="GO:0012505">
    <property type="term" value="C:endomembrane system"/>
    <property type="evidence" value="ECO:0007669"/>
    <property type="project" value="UniProtKB-SubCell"/>
</dbReference>
<name>A0AAE1PF20_9EUCA</name>
<evidence type="ECO:0000256" key="8">
    <source>
        <dbReference type="ARBA" id="ARBA00037847"/>
    </source>
</evidence>
<proteinExistence type="inferred from homology"/>
<feature type="transmembrane region" description="Helical" evidence="10">
    <location>
        <begin position="206"/>
        <end position="226"/>
    </location>
</feature>
<accession>A0AAE1PF20</accession>
<keyword evidence="4 9" id="KW-0812">Transmembrane</keyword>
<dbReference type="InterPro" id="IPR036598">
    <property type="entry name" value="GOLD_dom_sf"/>
</dbReference>
<keyword evidence="5" id="KW-0732">Signal</keyword>
<dbReference type="SMART" id="SM01190">
    <property type="entry name" value="EMP24_GP25L"/>
    <property type="match status" value="1"/>
</dbReference>
<evidence type="ECO:0000256" key="5">
    <source>
        <dbReference type="ARBA" id="ARBA00022729"/>
    </source>
</evidence>
<reference evidence="12" key="1">
    <citation type="submission" date="2023-11" db="EMBL/GenBank/DDBJ databases">
        <title>Genome assemblies of two species of porcelain crab, Petrolisthes cinctipes and Petrolisthes manimaculis (Anomura: Porcellanidae).</title>
        <authorList>
            <person name="Angst P."/>
        </authorList>
    </citation>
    <scope>NUCLEOTIDE SEQUENCE</scope>
    <source>
        <strain evidence="12">PB745_02</strain>
        <tissue evidence="12">Gill</tissue>
    </source>
</reference>
<comment type="similarity">
    <text evidence="2 9">Belongs to the EMP24/GP25L family.</text>
</comment>